<organism evidence="1 2">
    <name type="scientific">Lysobacter niastensis</name>
    <dbReference type="NCBI Taxonomy" id="380629"/>
    <lineage>
        <taxon>Bacteria</taxon>
        <taxon>Pseudomonadati</taxon>
        <taxon>Pseudomonadota</taxon>
        <taxon>Gammaproteobacteria</taxon>
        <taxon>Lysobacterales</taxon>
        <taxon>Lysobacteraceae</taxon>
        <taxon>Lysobacter</taxon>
    </lineage>
</organism>
<sequence>MKSDHTKSRQVILVTGASSGFGALAARALARAGHTVYASMRDTGGRNAPQVEAAHDYATQHGVDLRTVELDVQSQPSADAAVAQILAAHGHIDVLVHNAGHMVFGPAEAFTPEQYAQLYDVNVLGTQRVNRAALPQLRKQGRGLVLWVGSSSHRGGTPPYLAPYFAAKAAMDALAVSYAGELARWGIETSIVVPGAFTKGTNHFAHSGTPVDVARAAEYEAGPTTSFAQEILDGLASCEPPDADVATVAQAMVDVVDAPFGHRPFRVHIDPSDDGCEVVNVVADRIRAEFLRRIGLGDLLMPRDNAATIGRALEP</sequence>
<reference evidence="1 2" key="1">
    <citation type="submission" date="2023-07" db="EMBL/GenBank/DDBJ databases">
        <title>Sorghum-associated microbial communities from plants grown in Nebraska, USA.</title>
        <authorList>
            <person name="Schachtman D."/>
        </authorList>
    </citation>
    <scope>NUCLEOTIDE SEQUENCE [LARGE SCALE GENOMIC DNA]</scope>
    <source>
        <strain evidence="1 2">BE198</strain>
    </source>
</reference>
<accession>A0ABU1WDQ4</accession>
<dbReference type="PANTHER" id="PTHR43976:SF9">
    <property type="entry name" value="OXIDOREDUCTASE"/>
    <property type="match status" value="1"/>
</dbReference>
<dbReference type="Gene3D" id="3.40.50.720">
    <property type="entry name" value="NAD(P)-binding Rossmann-like Domain"/>
    <property type="match status" value="1"/>
</dbReference>
<dbReference type="InterPro" id="IPR036291">
    <property type="entry name" value="NAD(P)-bd_dom_sf"/>
</dbReference>
<proteinExistence type="predicted"/>
<dbReference type="PANTHER" id="PTHR43976">
    <property type="entry name" value="SHORT CHAIN DEHYDROGENASE"/>
    <property type="match status" value="1"/>
</dbReference>
<keyword evidence="2" id="KW-1185">Reference proteome</keyword>
<protein>
    <submittedName>
        <fullName evidence="1">NAD(P)-dependent dehydrogenase (Short-subunit alcohol dehydrogenase family)</fullName>
    </submittedName>
</protein>
<dbReference type="PRINTS" id="PR00081">
    <property type="entry name" value="GDHRDH"/>
</dbReference>
<dbReference type="Pfam" id="PF00106">
    <property type="entry name" value="adh_short"/>
    <property type="match status" value="1"/>
</dbReference>
<dbReference type="InterPro" id="IPR051911">
    <property type="entry name" value="SDR_oxidoreductase"/>
</dbReference>
<evidence type="ECO:0000313" key="2">
    <source>
        <dbReference type="Proteomes" id="UP001251524"/>
    </source>
</evidence>
<gene>
    <name evidence="1" type="ORF">J2X06_002959</name>
</gene>
<evidence type="ECO:0000313" key="1">
    <source>
        <dbReference type="EMBL" id="MDR7135741.1"/>
    </source>
</evidence>
<dbReference type="InterPro" id="IPR002347">
    <property type="entry name" value="SDR_fam"/>
</dbReference>
<dbReference type="Proteomes" id="UP001251524">
    <property type="component" value="Unassembled WGS sequence"/>
</dbReference>
<dbReference type="RefSeq" id="WP_310063701.1">
    <property type="nucleotide sequence ID" value="NZ_JAVDVY010000003.1"/>
</dbReference>
<dbReference type="SUPFAM" id="SSF51735">
    <property type="entry name" value="NAD(P)-binding Rossmann-fold domains"/>
    <property type="match status" value="1"/>
</dbReference>
<comment type="caution">
    <text evidence="1">The sequence shown here is derived from an EMBL/GenBank/DDBJ whole genome shotgun (WGS) entry which is preliminary data.</text>
</comment>
<dbReference type="EMBL" id="JAVDVY010000003">
    <property type="protein sequence ID" value="MDR7135741.1"/>
    <property type="molecule type" value="Genomic_DNA"/>
</dbReference>
<name>A0ABU1WDQ4_9GAMM</name>